<dbReference type="Gene3D" id="1.10.630.10">
    <property type="entry name" value="Cytochrome P450"/>
    <property type="match status" value="1"/>
</dbReference>
<evidence type="ECO:0000256" key="13">
    <source>
        <dbReference type="RuleBase" id="RU000461"/>
    </source>
</evidence>
<evidence type="ECO:0008006" key="16">
    <source>
        <dbReference type="Google" id="ProtNLM"/>
    </source>
</evidence>
<evidence type="ECO:0000256" key="5">
    <source>
        <dbReference type="ARBA" id="ARBA00022692"/>
    </source>
</evidence>
<keyword evidence="11" id="KW-0472">Membrane</keyword>
<keyword evidence="15" id="KW-1185">Reference proteome</keyword>
<dbReference type="GO" id="GO:0016020">
    <property type="term" value="C:membrane"/>
    <property type="evidence" value="ECO:0007669"/>
    <property type="project" value="UniProtKB-SubCell"/>
</dbReference>
<dbReference type="GO" id="GO:0016705">
    <property type="term" value="F:oxidoreductase activity, acting on paired donors, with incorporation or reduction of molecular oxygen"/>
    <property type="evidence" value="ECO:0007669"/>
    <property type="project" value="InterPro"/>
</dbReference>
<accession>A0AAW1MPG4</accession>
<evidence type="ECO:0000256" key="12">
    <source>
        <dbReference type="PIRSR" id="PIRSR602401-1"/>
    </source>
</evidence>
<dbReference type="InterPro" id="IPR036396">
    <property type="entry name" value="Cyt_P450_sf"/>
</dbReference>
<keyword evidence="6 12" id="KW-0479">Metal-binding</keyword>
<protein>
    <recommendedName>
        <fullName evidence="16">Cytochrome P450</fullName>
    </recommendedName>
</protein>
<dbReference type="SUPFAM" id="SSF48264">
    <property type="entry name" value="Cytochrome P450"/>
    <property type="match status" value="1"/>
</dbReference>
<evidence type="ECO:0000256" key="8">
    <source>
        <dbReference type="ARBA" id="ARBA00023002"/>
    </source>
</evidence>
<evidence type="ECO:0000256" key="11">
    <source>
        <dbReference type="ARBA" id="ARBA00023136"/>
    </source>
</evidence>
<evidence type="ECO:0000256" key="7">
    <source>
        <dbReference type="ARBA" id="ARBA00022989"/>
    </source>
</evidence>
<sequence length="532" mass="61571">METIINILTKISTQIHTFDIFLALFGLFIFCCIHEKLTNKGPMLWPILGMVPSTILNFHQIHDWNTKSLKNSGGSYRVRGILGGFKGIMTSNPNNIDYILRTNFKNFPKGKYYRERFRELLGDGIFNSDDDKWREQRRIATSEMHTSRFVQYSLKTMQDLVHEKLLKVIEEQVKSSKEHTIDIQELLLRFTFDNVCVAAFGVDPGCLALDLPEIPFAKAFEEATEYSLFRFLVPPIVWKNMRFFNISKEKKLKEAVKIVHEFAETTVKNRKADLHKSNVKLDGRDDPYDLLSRLIKIQLRQSDTTVLGNNNLDDKFLKEFCISFILAGRDTSSVALVWFFWLVHENPDIENKILREITEILSQRNTFSEEDEIIFQAEELDKMVYLQAALSESLRLYPSVPIDFKQAKEDDILPDGMSIKSGHRVLYHIYAVGRIESIWGKDCLEFKPERWIKDGQFVAENQIKYLVFNAGPRLCVGKKFAYAQMKMVAASVLLRYKVKVISGQTIVPKVTTTLYMKNGLLVTFQPRQSKVL</sequence>
<name>A0AAW1MPG4_SAPOF</name>
<dbReference type="InterPro" id="IPR017972">
    <property type="entry name" value="Cyt_P450_CS"/>
</dbReference>
<dbReference type="GO" id="GO:0020037">
    <property type="term" value="F:heme binding"/>
    <property type="evidence" value="ECO:0007669"/>
    <property type="project" value="InterPro"/>
</dbReference>
<dbReference type="PRINTS" id="PR00463">
    <property type="entry name" value="EP450I"/>
</dbReference>
<comment type="subcellular location">
    <subcellularLocation>
        <location evidence="2">Membrane</location>
        <topology evidence="2">Single-pass membrane protein</topology>
    </subcellularLocation>
</comment>
<dbReference type="GO" id="GO:0005506">
    <property type="term" value="F:iron ion binding"/>
    <property type="evidence" value="ECO:0007669"/>
    <property type="project" value="InterPro"/>
</dbReference>
<dbReference type="InterPro" id="IPR001128">
    <property type="entry name" value="Cyt_P450"/>
</dbReference>
<dbReference type="AlphaFoldDB" id="A0AAW1MPG4"/>
<evidence type="ECO:0000256" key="2">
    <source>
        <dbReference type="ARBA" id="ARBA00004167"/>
    </source>
</evidence>
<evidence type="ECO:0000256" key="6">
    <source>
        <dbReference type="ARBA" id="ARBA00022723"/>
    </source>
</evidence>
<evidence type="ECO:0000313" key="14">
    <source>
        <dbReference type="EMBL" id="KAK9751123.1"/>
    </source>
</evidence>
<dbReference type="PROSITE" id="PS00086">
    <property type="entry name" value="CYTOCHROME_P450"/>
    <property type="match status" value="1"/>
</dbReference>
<evidence type="ECO:0000256" key="9">
    <source>
        <dbReference type="ARBA" id="ARBA00023004"/>
    </source>
</evidence>
<dbReference type="GO" id="GO:0006629">
    <property type="term" value="P:lipid metabolic process"/>
    <property type="evidence" value="ECO:0007669"/>
    <property type="project" value="UniProtKB-ARBA"/>
</dbReference>
<dbReference type="Proteomes" id="UP001443914">
    <property type="component" value="Unassembled WGS sequence"/>
</dbReference>
<dbReference type="CDD" id="cd11064">
    <property type="entry name" value="CYP86A"/>
    <property type="match status" value="1"/>
</dbReference>
<dbReference type="Pfam" id="PF00067">
    <property type="entry name" value="p450"/>
    <property type="match status" value="1"/>
</dbReference>
<keyword evidence="8 13" id="KW-0560">Oxidoreductase</keyword>
<dbReference type="PANTHER" id="PTHR24296">
    <property type="entry name" value="CYTOCHROME P450"/>
    <property type="match status" value="1"/>
</dbReference>
<gene>
    <name evidence="14" type="ORF">RND81_02G243800</name>
</gene>
<proteinExistence type="inferred from homology"/>
<feature type="binding site" description="axial binding residue" evidence="12">
    <location>
        <position position="475"/>
    </location>
    <ligand>
        <name>heme</name>
        <dbReference type="ChEBI" id="CHEBI:30413"/>
    </ligand>
    <ligandPart>
        <name>Fe</name>
        <dbReference type="ChEBI" id="CHEBI:18248"/>
    </ligandPart>
</feature>
<keyword evidence="4 12" id="KW-0349">Heme</keyword>
<comment type="caution">
    <text evidence="14">The sequence shown here is derived from an EMBL/GenBank/DDBJ whole genome shotgun (WGS) entry which is preliminary data.</text>
</comment>
<dbReference type="InterPro" id="IPR002401">
    <property type="entry name" value="Cyt_P450_E_grp-I"/>
</dbReference>
<evidence type="ECO:0000256" key="3">
    <source>
        <dbReference type="ARBA" id="ARBA00010617"/>
    </source>
</evidence>
<keyword evidence="5" id="KW-0812">Transmembrane</keyword>
<keyword evidence="10 13" id="KW-0503">Monooxygenase</keyword>
<evidence type="ECO:0000256" key="1">
    <source>
        <dbReference type="ARBA" id="ARBA00001971"/>
    </source>
</evidence>
<dbReference type="GO" id="GO:0004497">
    <property type="term" value="F:monooxygenase activity"/>
    <property type="evidence" value="ECO:0007669"/>
    <property type="project" value="UniProtKB-KW"/>
</dbReference>
<evidence type="ECO:0000256" key="4">
    <source>
        <dbReference type="ARBA" id="ARBA00022617"/>
    </source>
</evidence>
<keyword evidence="7" id="KW-1133">Transmembrane helix</keyword>
<keyword evidence="9 12" id="KW-0408">Iron</keyword>
<organism evidence="14 15">
    <name type="scientific">Saponaria officinalis</name>
    <name type="common">Common soapwort</name>
    <name type="synonym">Lychnis saponaria</name>
    <dbReference type="NCBI Taxonomy" id="3572"/>
    <lineage>
        <taxon>Eukaryota</taxon>
        <taxon>Viridiplantae</taxon>
        <taxon>Streptophyta</taxon>
        <taxon>Embryophyta</taxon>
        <taxon>Tracheophyta</taxon>
        <taxon>Spermatophyta</taxon>
        <taxon>Magnoliopsida</taxon>
        <taxon>eudicotyledons</taxon>
        <taxon>Gunneridae</taxon>
        <taxon>Pentapetalae</taxon>
        <taxon>Caryophyllales</taxon>
        <taxon>Caryophyllaceae</taxon>
        <taxon>Caryophylleae</taxon>
        <taxon>Saponaria</taxon>
    </lineage>
</organism>
<evidence type="ECO:0000256" key="10">
    <source>
        <dbReference type="ARBA" id="ARBA00023033"/>
    </source>
</evidence>
<dbReference type="PRINTS" id="PR00385">
    <property type="entry name" value="P450"/>
</dbReference>
<dbReference type="EMBL" id="JBDFQZ010000002">
    <property type="protein sequence ID" value="KAK9751123.1"/>
    <property type="molecule type" value="Genomic_DNA"/>
</dbReference>
<dbReference type="FunFam" id="1.10.630.10:FF:000044">
    <property type="entry name" value="Cytochrome P450"/>
    <property type="match status" value="1"/>
</dbReference>
<evidence type="ECO:0000313" key="15">
    <source>
        <dbReference type="Proteomes" id="UP001443914"/>
    </source>
</evidence>
<comment type="similarity">
    <text evidence="3 13">Belongs to the cytochrome P450 family.</text>
</comment>
<reference evidence="14" key="1">
    <citation type="submission" date="2024-03" db="EMBL/GenBank/DDBJ databases">
        <title>WGS assembly of Saponaria officinalis var. Norfolk2.</title>
        <authorList>
            <person name="Jenkins J."/>
            <person name="Shu S."/>
            <person name="Grimwood J."/>
            <person name="Barry K."/>
            <person name="Goodstein D."/>
            <person name="Schmutz J."/>
            <person name="Leebens-Mack J."/>
            <person name="Osbourn A."/>
        </authorList>
    </citation>
    <scope>NUCLEOTIDE SEQUENCE [LARGE SCALE GENOMIC DNA]</scope>
    <source>
        <strain evidence="14">JIC</strain>
    </source>
</reference>
<comment type="cofactor">
    <cofactor evidence="1 12">
        <name>heme</name>
        <dbReference type="ChEBI" id="CHEBI:30413"/>
    </cofactor>
</comment>